<reference evidence="2" key="1">
    <citation type="submission" date="2022-03" db="EMBL/GenBank/DDBJ databases">
        <authorList>
            <person name="Sayadi A."/>
        </authorList>
    </citation>
    <scope>NUCLEOTIDE SEQUENCE</scope>
</reference>
<evidence type="ECO:0000313" key="3">
    <source>
        <dbReference type="Proteomes" id="UP001152888"/>
    </source>
</evidence>
<evidence type="ECO:0000256" key="1">
    <source>
        <dbReference type="SAM" id="MobiDB-lite"/>
    </source>
</evidence>
<comment type="caution">
    <text evidence="2">The sequence shown here is derived from an EMBL/GenBank/DDBJ whole genome shotgun (WGS) entry which is preliminary data.</text>
</comment>
<dbReference type="Proteomes" id="UP001152888">
    <property type="component" value="Unassembled WGS sequence"/>
</dbReference>
<dbReference type="EMBL" id="CAKOFQ010006763">
    <property type="protein sequence ID" value="CAH1969331.1"/>
    <property type="molecule type" value="Genomic_DNA"/>
</dbReference>
<feature type="region of interest" description="Disordered" evidence="1">
    <location>
        <begin position="31"/>
        <end position="56"/>
    </location>
</feature>
<sequence>MSGLTYISKERPPEPIVALAVYLLKNRSTFETGTENASPNIDSEFESNFDSNIEKE</sequence>
<name>A0A9P0P8A4_ACAOB</name>
<dbReference type="Gene3D" id="1.20.890.10">
    <property type="entry name" value="cAMP-dependent protein kinase regulatory subunit, dimerization-anchoring domain"/>
    <property type="match status" value="1"/>
</dbReference>
<protein>
    <submittedName>
        <fullName evidence="2">Uncharacterized protein</fullName>
    </submittedName>
</protein>
<gene>
    <name evidence="2" type="ORF">ACAOBT_LOCUS8355</name>
</gene>
<keyword evidence="3" id="KW-1185">Reference proteome</keyword>
<dbReference type="Pfam" id="PF05186">
    <property type="entry name" value="Dpy-30"/>
    <property type="match status" value="1"/>
</dbReference>
<evidence type="ECO:0000313" key="2">
    <source>
        <dbReference type="EMBL" id="CAH1969331.1"/>
    </source>
</evidence>
<dbReference type="OrthoDB" id="417678at2759"/>
<accession>A0A9P0P8A4</accession>
<proteinExistence type="predicted"/>
<dbReference type="InterPro" id="IPR007858">
    <property type="entry name" value="Dpy-30_motif"/>
</dbReference>
<organism evidence="2 3">
    <name type="scientific">Acanthoscelides obtectus</name>
    <name type="common">Bean weevil</name>
    <name type="synonym">Bruchus obtectus</name>
    <dbReference type="NCBI Taxonomy" id="200917"/>
    <lineage>
        <taxon>Eukaryota</taxon>
        <taxon>Metazoa</taxon>
        <taxon>Ecdysozoa</taxon>
        <taxon>Arthropoda</taxon>
        <taxon>Hexapoda</taxon>
        <taxon>Insecta</taxon>
        <taxon>Pterygota</taxon>
        <taxon>Neoptera</taxon>
        <taxon>Endopterygota</taxon>
        <taxon>Coleoptera</taxon>
        <taxon>Polyphaga</taxon>
        <taxon>Cucujiformia</taxon>
        <taxon>Chrysomeloidea</taxon>
        <taxon>Chrysomelidae</taxon>
        <taxon>Bruchinae</taxon>
        <taxon>Bruchini</taxon>
        <taxon>Acanthoscelides</taxon>
    </lineage>
</organism>
<dbReference type="AlphaFoldDB" id="A0A9P0P8A4"/>